<organism evidence="2 3">
    <name type="scientific">Rugamonas rubra</name>
    <dbReference type="NCBI Taxonomy" id="758825"/>
    <lineage>
        <taxon>Bacteria</taxon>
        <taxon>Pseudomonadati</taxon>
        <taxon>Pseudomonadota</taxon>
        <taxon>Betaproteobacteria</taxon>
        <taxon>Burkholderiales</taxon>
        <taxon>Oxalobacteraceae</taxon>
        <taxon>Telluria group</taxon>
        <taxon>Rugamonas</taxon>
    </lineage>
</organism>
<evidence type="ECO:0000313" key="2">
    <source>
        <dbReference type="EMBL" id="SFL66241.1"/>
    </source>
</evidence>
<dbReference type="EMBL" id="FOTW01000006">
    <property type="protein sequence ID" value="SFL66241.1"/>
    <property type="molecule type" value="Genomic_DNA"/>
</dbReference>
<dbReference type="OrthoDB" id="8754242at2"/>
<dbReference type="RefSeq" id="WP_093384573.1">
    <property type="nucleotide sequence ID" value="NZ_FOTW01000006.1"/>
</dbReference>
<gene>
    <name evidence="2" type="ORF">SAMN02982985_01022</name>
</gene>
<feature type="region of interest" description="Disordered" evidence="1">
    <location>
        <begin position="97"/>
        <end position="140"/>
    </location>
</feature>
<accession>A0A1I4JJ03</accession>
<protein>
    <submittedName>
        <fullName evidence="2">Uncharacterized protein</fullName>
    </submittedName>
</protein>
<reference evidence="2 3" key="1">
    <citation type="submission" date="2016-10" db="EMBL/GenBank/DDBJ databases">
        <authorList>
            <person name="de Groot N.N."/>
        </authorList>
    </citation>
    <scope>NUCLEOTIDE SEQUENCE [LARGE SCALE GENOMIC DNA]</scope>
    <source>
        <strain evidence="2 3">ATCC 43154</strain>
    </source>
</reference>
<evidence type="ECO:0000313" key="3">
    <source>
        <dbReference type="Proteomes" id="UP000199470"/>
    </source>
</evidence>
<name>A0A1I4JJ03_9BURK</name>
<feature type="region of interest" description="Disordered" evidence="1">
    <location>
        <begin position="1"/>
        <end position="28"/>
    </location>
</feature>
<sequence length="140" mass="14789">MKSKPHSCCADCADGREPPSHEAREAQDQHRQLATEQAALHLASLALARWRAGNTPVELSVATTLAPRQTQWHANTQRNFCAWLAAGGFAAHPPEHVEGLENLAGPGNPADLAGAKPAPQANKALLRKPAPPELSCVDGA</sequence>
<feature type="compositionally biased region" description="Basic and acidic residues" evidence="1">
    <location>
        <begin position="13"/>
        <end position="28"/>
    </location>
</feature>
<dbReference type="AlphaFoldDB" id="A0A1I4JJ03"/>
<evidence type="ECO:0000256" key="1">
    <source>
        <dbReference type="SAM" id="MobiDB-lite"/>
    </source>
</evidence>
<dbReference type="Proteomes" id="UP000199470">
    <property type="component" value="Unassembled WGS sequence"/>
</dbReference>
<keyword evidence="3" id="KW-1185">Reference proteome</keyword>
<proteinExistence type="predicted"/>